<dbReference type="RefSeq" id="WP_344174420.1">
    <property type="nucleotide sequence ID" value="NZ_BAAARY010000032.1"/>
</dbReference>
<organism evidence="3 4">
    <name type="scientific">Pilimelia columellifera subsp. columellifera</name>
    <dbReference type="NCBI Taxonomy" id="706583"/>
    <lineage>
        <taxon>Bacteria</taxon>
        <taxon>Bacillati</taxon>
        <taxon>Actinomycetota</taxon>
        <taxon>Actinomycetes</taxon>
        <taxon>Micromonosporales</taxon>
        <taxon>Micromonosporaceae</taxon>
        <taxon>Pilimelia</taxon>
    </lineage>
</organism>
<keyword evidence="2" id="KW-0472">Membrane</keyword>
<feature type="transmembrane region" description="Helical" evidence="2">
    <location>
        <begin position="27"/>
        <end position="46"/>
    </location>
</feature>
<comment type="caution">
    <text evidence="3">The sequence shown here is derived from an EMBL/GenBank/DDBJ whole genome shotgun (WGS) entry which is preliminary data.</text>
</comment>
<proteinExistence type="predicted"/>
<dbReference type="Gene3D" id="3.40.50.300">
    <property type="entry name" value="P-loop containing nucleotide triphosphate hydrolases"/>
    <property type="match status" value="1"/>
</dbReference>
<dbReference type="EMBL" id="BAAARY010000032">
    <property type="protein sequence ID" value="GAA2532256.1"/>
    <property type="molecule type" value="Genomic_DNA"/>
</dbReference>
<feature type="transmembrane region" description="Helical" evidence="2">
    <location>
        <begin position="102"/>
        <end position="122"/>
    </location>
</feature>
<evidence type="ECO:0000256" key="2">
    <source>
        <dbReference type="SAM" id="Phobius"/>
    </source>
</evidence>
<feature type="transmembrane region" description="Helical" evidence="2">
    <location>
        <begin position="53"/>
        <end position="72"/>
    </location>
</feature>
<dbReference type="Proteomes" id="UP001499978">
    <property type="component" value="Unassembled WGS sequence"/>
</dbReference>
<keyword evidence="4" id="KW-1185">Reference proteome</keyword>
<keyword evidence="2" id="KW-1133">Transmembrane helix</keyword>
<dbReference type="InterPro" id="IPR027417">
    <property type="entry name" value="P-loop_NTPase"/>
</dbReference>
<keyword evidence="2" id="KW-0812">Transmembrane</keyword>
<feature type="compositionally biased region" description="Polar residues" evidence="1">
    <location>
        <begin position="1"/>
        <end position="16"/>
    </location>
</feature>
<feature type="transmembrane region" description="Helical" evidence="2">
    <location>
        <begin position="78"/>
        <end position="95"/>
    </location>
</feature>
<evidence type="ECO:0000313" key="4">
    <source>
        <dbReference type="Proteomes" id="UP001499978"/>
    </source>
</evidence>
<evidence type="ECO:0000256" key="1">
    <source>
        <dbReference type="SAM" id="MobiDB-lite"/>
    </source>
</evidence>
<feature type="region of interest" description="Disordered" evidence="1">
    <location>
        <begin position="1"/>
        <end position="22"/>
    </location>
</feature>
<accession>A0ABP6B453</accession>
<evidence type="ECO:0008006" key="5">
    <source>
        <dbReference type="Google" id="ProtNLM"/>
    </source>
</evidence>
<evidence type="ECO:0000313" key="3">
    <source>
        <dbReference type="EMBL" id="GAA2532256.1"/>
    </source>
</evidence>
<name>A0ABP6B453_9ACTN</name>
<dbReference type="SUPFAM" id="SSF52540">
    <property type="entry name" value="P-loop containing nucleoside triphosphate hydrolases"/>
    <property type="match status" value="1"/>
</dbReference>
<sequence>MATTTAQRPAKTSNNDSTEREQGWGTLGRAFAAGIVAIVVAAGWALRRTWARLAPAYWAGAELAVVAVASWLHLKWTLVGLLALTVAGIAAGWPARNTVVRLYRALVAGALAVYATATVAAGPDTLTAHPTLAVFGPCLLAAVLGWPWWHHLRGRANAVVIAAPQADLTARWVARWQNQILAQALCAGTRVEQAVHPRPGVTELVIRLAPGTKRKPLLTSGPDIEVALDLNDGSVGWRRTRKAAVLQLAIVEQSYIEHGVAWTGATYTDGRVQLATFADGTPGWWVLRRPKFGTLNGLIVGSSGAGKSRALGVLIVNATDGDFDVVIGDPQNGQSLPAWQDCVEYHSGVNAVRLLLLRLYNEVLYRSKLLAGIRRDFFDPDDPEIAKLGLRPLLAIIDECHMVLIAQDKDLIALVEELVAICRKTGVGIVFATQIPQMKSLGGSIRIRDALVAGNCLIMRLSNRGSGTTVLPDDFVGDPFALPKEVTDDDGEVRTTAGMGYLRDAPQVGMLCRVPLLDEDAAADEVTYRPVDWHVPPVDAQTPIPKLGNAATGATHTSAAGPSDVAYGAASRLRAAFGISAKPVTSDAEPQPKNTPEWVLTCLRRSPTTAQALLDRPDCPVAKAQLYAVLDRLAKTNRIMRPEQKNGVYTIA</sequence>
<gene>
    <name evidence="3" type="ORF">GCM10010201_34640</name>
</gene>
<dbReference type="CDD" id="cd01127">
    <property type="entry name" value="TrwB_TraG_TraD_VirD4"/>
    <property type="match status" value="1"/>
</dbReference>
<reference evidence="4" key="1">
    <citation type="journal article" date="2019" name="Int. J. Syst. Evol. Microbiol.">
        <title>The Global Catalogue of Microorganisms (GCM) 10K type strain sequencing project: providing services to taxonomists for standard genome sequencing and annotation.</title>
        <authorList>
            <consortium name="The Broad Institute Genomics Platform"/>
            <consortium name="The Broad Institute Genome Sequencing Center for Infectious Disease"/>
            <person name="Wu L."/>
            <person name="Ma J."/>
        </authorList>
    </citation>
    <scope>NUCLEOTIDE SEQUENCE [LARGE SCALE GENOMIC DNA]</scope>
    <source>
        <strain evidence="4">JCM 3367</strain>
    </source>
</reference>
<protein>
    <recommendedName>
        <fullName evidence="5">Cell division protein FtsK</fullName>
    </recommendedName>
</protein>